<dbReference type="InterPro" id="IPR029044">
    <property type="entry name" value="Nucleotide-diphossugar_trans"/>
</dbReference>
<evidence type="ECO:0000256" key="3">
    <source>
        <dbReference type="ARBA" id="ARBA00022679"/>
    </source>
</evidence>
<evidence type="ECO:0000259" key="5">
    <source>
        <dbReference type="Pfam" id="PF13632"/>
    </source>
</evidence>
<reference evidence="6 7" key="1">
    <citation type="submission" date="2021-05" db="EMBL/GenBank/DDBJ databases">
        <title>The draft genome of Geobacter chapellei DSM 13688.</title>
        <authorList>
            <person name="Xu Z."/>
            <person name="Masuda Y."/>
            <person name="Itoh H."/>
            <person name="Senoo K."/>
        </authorList>
    </citation>
    <scope>NUCLEOTIDE SEQUENCE [LARGE SCALE GENOMIC DNA]</scope>
    <source>
        <strain evidence="6 7">DSM 13688</strain>
    </source>
</reference>
<feature type="domain" description="Glycosyltransferase 2-like" evidence="5">
    <location>
        <begin position="56"/>
        <end position="251"/>
    </location>
</feature>
<dbReference type="PANTHER" id="PTHR43179:SF12">
    <property type="entry name" value="GALACTOFURANOSYLTRANSFERASE GLFT2"/>
    <property type="match status" value="1"/>
</dbReference>
<feature type="transmembrane region" description="Helical" evidence="4">
    <location>
        <begin position="215"/>
        <end position="236"/>
    </location>
</feature>
<keyword evidence="4" id="KW-1133">Transmembrane helix</keyword>
<dbReference type="Gene3D" id="3.90.550.10">
    <property type="entry name" value="Spore Coat Polysaccharide Biosynthesis Protein SpsA, Chain A"/>
    <property type="match status" value="1"/>
</dbReference>
<organism evidence="6 7">
    <name type="scientific">Pelotalea chapellei</name>
    <dbReference type="NCBI Taxonomy" id="44671"/>
    <lineage>
        <taxon>Bacteria</taxon>
        <taxon>Pseudomonadati</taxon>
        <taxon>Thermodesulfobacteriota</taxon>
        <taxon>Desulfuromonadia</taxon>
        <taxon>Geobacterales</taxon>
        <taxon>Geobacteraceae</taxon>
        <taxon>Pelotalea</taxon>
    </lineage>
</organism>
<dbReference type="GO" id="GO:0016757">
    <property type="term" value="F:glycosyltransferase activity"/>
    <property type="evidence" value="ECO:0007669"/>
    <property type="project" value="UniProtKB-KW"/>
</dbReference>
<accession>A0ABS5UA84</accession>
<dbReference type="EC" id="2.4.-.-" evidence="6"/>
<evidence type="ECO:0000313" key="7">
    <source>
        <dbReference type="Proteomes" id="UP000784128"/>
    </source>
</evidence>
<keyword evidence="4" id="KW-0472">Membrane</keyword>
<dbReference type="RefSeq" id="WP_214299665.1">
    <property type="nucleotide sequence ID" value="NZ_JAHDYS010000011.1"/>
</dbReference>
<evidence type="ECO:0000256" key="2">
    <source>
        <dbReference type="ARBA" id="ARBA00022676"/>
    </source>
</evidence>
<evidence type="ECO:0000256" key="4">
    <source>
        <dbReference type="SAM" id="Phobius"/>
    </source>
</evidence>
<keyword evidence="2 6" id="KW-0328">Glycosyltransferase</keyword>
<comment type="similarity">
    <text evidence="1">Belongs to the glycosyltransferase 2 family.</text>
</comment>
<dbReference type="PANTHER" id="PTHR43179">
    <property type="entry name" value="RHAMNOSYLTRANSFERASE WBBL"/>
    <property type="match status" value="1"/>
</dbReference>
<name>A0ABS5UA84_9BACT</name>
<dbReference type="InterPro" id="IPR001173">
    <property type="entry name" value="Glyco_trans_2-like"/>
</dbReference>
<gene>
    <name evidence="6" type="ORF">KJB30_12190</name>
</gene>
<comment type="caution">
    <text evidence="6">The sequence shown here is derived from an EMBL/GenBank/DDBJ whole genome shotgun (WGS) entry which is preliminary data.</text>
</comment>
<evidence type="ECO:0000313" key="6">
    <source>
        <dbReference type="EMBL" id="MBT1072550.1"/>
    </source>
</evidence>
<dbReference type="Pfam" id="PF13632">
    <property type="entry name" value="Glyco_trans_2_3"/>
    <property type="match status" value="1"/>
</dbReference>
<dbReference type="SUPFAM" id="SSF53448">
    <property type="entry name" value="Nucleotide-diphospho-sugar transferases"/>
    <property type="match status" value="1"/>
</dbReference>
<keyword evidence="7" id="KW-1185">Reference proteome</keyword>
<evidence type="ECO:0000256" key="1">
    <source>
        <dbReference type="ARBA" id="ARBA00006739"/>
    </source>
</evidence>
<protein>
    <submittedName>
        <fullName evidence="6">Glycosyltransferase</fullName>
        <ecNumber evidence="6">2.4.-.-</ecNumber>
    </submittedName>
</protein>
<feature type="transmembrane region" description="Helical" evidence="4">
    <location>
        <begin position="270"/>
        <end position="291"/>
    </location>
</feature>
<keyword evidence="4" id="KW-0812">Transmembrane</keyword>
<feature type="transmembrane region" description="Helical" evidence="4">
    <location>
        <begin position="242"/>
        <end position="263"/>
    </location>
</feature>
<dbReference type="EMBL" id="JAHDYS010000011">
    <property type="protein sequence ID" value="MBT1072550.1"/>
    <property type="molecule type" value="Genomic_DNA"/>
</dbReference>
<proteinExistence type="inferred from homology"/>
<sequence length="319" mass="35012">MPTFSIVIPVKPGGAITALESLRRLSSSCRFEILVAEGCRPSQQRNLAVQEAAGEIVFFLDDDSRVAADCLGIIATVMTDPAVGVVGGPSLTPAGDSLLQRLFGGALVSCFGAGGMRNRYRSVGRIRETTEKELILCNLAMRREVFTALNGFDERLYPNEENELLDRVGALGLKLMHVPEMAVERSQRTSIRQFVRQMFSYGRGRGQQTLISRSVSPLSFAPLGLLIYLMSLPFGVVFSPFWLIPLIAYLVLDILFSISAVFSSRELSKMLLLFIFPLLHISNGCGLLYGLCRGRGGGAEVAAMPVVVRRIKTFEQDVW</sequence>
<dbReference type="Proteomes" id="UP000784128">
    <property type="component" value="Unassembled WGS sequence"/>
</dbReference>
<keyword evidence="3 6" id="KW-0808">Transferase</keyword>